<dbReference type="EMBL" id="CP157484">
    <property type="protein sequence ID" value="XBO39521.1"/>
    <property type="molecule type" value="Genomic_DNA"/>
</dbReference>
<organism evidence="3">
    <name type="scientific">Alsobacter sp. KACC 23698</name>
    <dbReference type="NCBI Taxonomy" id="3149229"/>
    <lineage>
        <taxon>Bacteria</taxon>
        <taxon>Pseudomonadati</taxon>
        <taxon>Pseudomonadota</taxon>
        <taxon>Alphaproteobacteria</taxon>
        <taxon>Hyphomicrobiales</taxon>
        <taxon>Alsobacteraceae</taxon>
        <taxon>Alsobacter</taxon>
    </lineage>
</organism>
<feature type="region of interest" description="Disordered" evidence="1">
    <location>
        <begin position="46"/>
        <end position="82"/>
    </location>
</feature>
<evidence type="ECO:0000256" key="1">
    <source>
        <dbReference type="SAM" id="MobiDB-lite"/>
    </source>
</evidence>
<dbReference type="AlphaFoldDB" id="A0AAU7JGX2"/>
<gene>
    <name evidence="3" type="ORF">ABEG18_01660</name>
</gene>
<evidence type="ECO:0000256" key="2">
    <source>
        <dbReference type="SAM" id="SignalP"/>
    </source>
</evidence>
<accession>A0AAU7JGX2</accession>
<protein>
    <submittedName>
        <fullName evidence="3">DUF2865 domain-containing protein</fullName>
    </submittedName>
</protein>
<name>A0AAU7JGX2_9HYPH</name>
<keyword evidence="2" id="KW-0732">Signal</keyword>
<dbReference type="Pfam" id="PF11064">
    <property type="entry name" value="DUF2865"/>
    <property type="match status" value="1"/>
</dbReference>
<proteinExistence type="predicted"/>
<feature type="chain" id="PRO_5043358202" evidence="2">
    <location>
        <begin position="32"/>
        <end position="310"/>
    </location>
</feature>
<dbReference type="InterPro" id="IPR021293">
    <property type="entry name" value="DUF2865"/>
</dbReference>
<reference evidence="3" key="1">
    <citation type="submission" date="2024-05" db="EMBL/GenBank/DDBJ databases">
        <authorList>
            <person name="Kim S."/>
            <person name="Heo J."/>
            <person name="Choi H."/>
            <person name="Choi Y."/>
            <person name="Kwon S.-W."/>
            <person name="Kim Y."/>
        </authorList>
    </citation>
    <scope>NUCLEOTIDE SEQUENCE</scope>
    <source>
        <strain evidence="3">KACC 23698</strain>
    </source>
</reference>
<evidence type="ECO:0000313" key="3">
    <source>
        <dbReference type="EMBL" id="XBO39521.1"/>
    </source>
</evidence>
<sequence>MTQSLTLIGAIRRTACAALLAVAAAGSPAQAAGLFDLLFGDRSPPRPPTYDRVAPPPPILFSPTPRGSRPLGGSGGLSRVDAPTRHGAARVVTIGTGGQAYCVRECDGYYFPLPAGGGRAAETELCSMACPGAQVEVFRSRGGGIDAAVSGSGQSYSETARAFAYRKASIPACGCRKPSSYAEWAARLLLDPTLRAGDLIVHETGASVVASTARPGTPLKTSQLRDIAAPGAVPRTTLAQADRMLGFTFHQELARAAGAIQVASRSGADVANANAIVVTPARSSVFAKSSAPAGAEAFRPRVVLGSPTRP</sequence>
<feature type="signal peptide" evidence="2">
    <location>
        <begin position="1"/>
        <end position="31"/>
    </location>
</feature>
<dbReference type="RefSeq" id="WP_406856366.1">
    <property type="nucleotide sequence ID" value="NZ_CP157484.1"/>
</dbReference>